<reference evidence="1 2" key="1">
    <citation type="submission" date="2019-02" db="EMBL/GenBank/DDBJ databases">
        <title>Prokaryotic population dynamics and viral predation in marine succession experiment using metagenomics: the confinement effect.</title>
        <authorList>
            <person name="Haro-Moreno J.M."/>
            <person name="Rodriguez-Valera F."/>
            <person name="Lopez-Perez M."/>
        </authorList>
    </citation>
    <scope>NUCLEOTIDE SEQUENCE [LARGE SCALE GENOMIC DNA]</scope>
    <source>
        <strain evidence="1">MED-G161</strain>
    </source>
</reference>
<organism evidence="1 2">
    <name type="scientific">SAR86 cluster bacterium</name>
    <dbReference type="NCBI Taxonomy" id="2030880"/>
    <lineage>
        <taxon>Bacteria</taxon>
        <taxon>Pseudomonadati</taxon>
        <taxon>Pseudomonadota</taxon>
        <taxon>Gammaproteobacteria</taxon>
        <taxon>SAR86 cluster</taxon>
    </lineage>
</organism>
<gene>
    <name evidence="1" type="ORF">EVA94_01940</name>
</gene>
<comment type="caution">
    <text evidence="1">The sequence shown here is derived from an EMBL/GenBank/DDBJ whole genome shotgun (WGS) entry which is preliminary data.</text>
</comment>
<dbReference type="AlphaFoldDB" id="A0A520MUV3"/>
<dbReference type="Proteomes" id="UP000315498">
    <property type="component" value="Unassembled WGS sequence"/>
</dbReference>
<dbReference type="EMBL" id="SHBG01000013">
    <property type="protein sequence ID" value="RZO24956.1"/>
    <property type="molecule type" value="Genomic_DNA"/>
</dbReference>
<name>A0A520MUV3_9GAMM</name>
<proteinExistence type="predicted"/>
<protein>
    <submittedName>
        <fullName evidence="1">Uncharacterized protein</fullName>
    </submittedName>
</protein>
<accession>A0A520MUV3</accession>
<sequence>MKKIFLLIITIIFLPNINAVHNEDHKFLSVEYHFCSFNEGMGMTDLMSVVKKFNKFLDQHSDEQSYQAALLVAKYDMDNEYDYIWYGGWPSRKLKAQSLDNWNENGQDIAAEFSTVSKCDSASGYQYVARDGGITASNTPSPVYYRWCNMKEGVSRSDVRETIDEWTAAVTKAGYKGTSRIFYPTIGSRESFEADTIFVDIPGSHMNDYDNWQLRRDNPEWWEKTGPKFNEQLQCGESVVQYDAISLTD</sequence>
<evidence type="ECO:0000313" key="2">
    <source>
        <dbReference type="Proteomes" id="UP000315498"/>
    </source>
</evidence>
<evidence type="ECO:0000313" key="1">
    <source>
        <dbReference type="EMBL" id="RZO24956.1"/>
    </source>
</evidence>